<accession>A0A653D897</accession>
<proteinExistence type="predicted"/>
<dbReference type="PANTHER" id="PTHR45749:SF35">
    <property type="entry name" value="AC-LIKE TRANSPOSASE-RELATED"/>
    <property type="match status" value="1"/>
</dbReference>
<dbReference type="OrthoDB" id="6611240at2759"/>
<dbReference type="Proteomes" id="UP000410492">
    <property type="component" value="Unassembled WGS sequence"/>
</dbReference>
<keyword evidence="3" id="KW-1185">Reference proteome</keyword>
<reference evidence="2 3" key="1">
    <citation type="submission" date="2019-01" db="EMBL/GenBank/DDBJ databases">
        <authorList>
            <person name="Sayadi A."/>
        </authorList>
    </citation>
    <scope>NUCLEOTIDE SEQUENCE [LARGE SCALE GENOMIC DNA]</scope>
</reference>
<sequence>IAFRVLLKLPISVASGERSFSKLKLIKNHLTSSMNHEKLNNLALISTESSLCENWIQIKLYFIF</sequence>
<organism evidence="2 3">
    <name type="scientific">Callosobruchus maculatus</name>
    <name type="common">Southern cowpea weevil</name>
    <name type="synonym">Pulse bruchid</name>
    <dbReference type="NCBI Taxonomy" id="64391"/>
    <lineage>
        <taxon>Eukaryota</taxon>
        <taxon>Metazoa</taxon>
        <taxon>Ecdysozoa</taxon>
        <taxon>Arthropoda</taxon>
        <taxon>Hexapoda</taxon>
        <taxon>Insecta</taxon>
        <taxon>Pterygota</taxon>
        <taxon>Neoptera</taxon>
        <taxon>Endopterygota</taxon>
        <taxon>Coleoptera</taxon>
        <taxon>Polyphaga</taxon>
        <taxon>Cucujiformia</taxon>
        <taxon>Chrysomeloidea</taxon>
        <taxon>Chrysomelidae</taxon>
        <taxon>Bruchinae</taxon>
        <taxon>Bruchini</taxon>
        <taxon>Callosobruchus</taxon>
    </lineage>
</organism>
<dbReference type="InterPro" id="IPR008906">
    <property type="entry name" value="HATC_C_dom"/>
</dbReference>
<feature type="non-terminal residue" evidence="2">
    <location>
        <position position="1"/>
    </location>
</feature>
<feature type="domain" description="HAT C-terminal dimerisation" evidence="1">
    <location>
        <begin position="3"/>
        <end position="50"/>
    </location>
</feature>
<protein>
    <recommendedName>
        <fullName evidence="1">HAT C-terminal dimerisation domain-containing protein</fullName>
    </recommendedName>
</protein>
<name>A0A653D897_CALMS</name>
<dbReference type="EMBL" id="CAACVG010010417">
    <property type="protein sequence ID" value="VEN55781.1"/>
    <property type="molecule type" value="Genomic_DNA"/>
</dbReference>
<evidence type="ECO:0000259" key="1">
    <source>
        <dbReference type="Pfam" id="PF05699"/>
    </source>
</evidence>
<dbReference type="GO" id="GO:0046983">
    <property type="term" value="F:protein dimerization activity"/>
    <property type="evidence" value="ECO:0007669"/>
    <property type="project" value="InterPro"/>
</dbReference>
<dbReference type="Pfam" id="PF05699">
    <property type="entry name" value="Dimer_Tnp_hAT"/>
    <property type="match status" value="1"/>
</dbReference>
<dbReference type="PANTHER" id="PTHR45749">
    <property type="match status" value="1"/>
</dbReference>
<dbReference type="AlphaFoldDB" id="A0A653D897"/>
<evidence type="ECO:0000313" key="2">
    <source>
        <dbReference type="EMBL" id="VEN55781.1"/>
    </source>
</evidence>
<evidence type="ECO:0000313" key="3">
    <source>
        <dbReference type="Proteomes" id="UP000410492"/>
    </source>
</evidence>
<gene>
    <name evidence="2" type="ORF">CALMAC_LOCUS14864</name>
</gene>